<comment type="subcellular location">
    <subcellularLocation>
        <location evidence="1">Cell membrane</location>
        <topology evidence="1">Multi-pass membrane protein</topology>
    </subcellularLocation>
</comment>
<name>A0A3D9HC35_9FLAO</name>
<dbReference type="InterPro" id="IPR049453">
    <property type="entry name" value="Memb_transporter_dom"/>
</dbReference>
<evidence type="ECO:0000256" key="2">
    <source>
        <dbReference type="ARBA" id="ARBA00022475"/>
    </source>
</evidence>
<dbReference type="RefSeq" id="WP_245940609.1">
    <property type="nucleotide sequence ID" value="NZ_QRDV01000001.1"/>
</dbReference>
<feature type="transmembrane region" description="Helical" evidence="7">
    <location>
        <begin position="485"/>
        <end position="501"/>
    </location>
</feature>
<feature type="transmembrane region" description="Helical" evidence="7">
    <location>
        <begin position="508"/>
        <end position="523"/>
    </location>
</feature>
<evidence type="ECO:0000256" key="1">
    <source>
        <dbReference type="ARBA" id="ARBA00004651"/>
    </source>
</evidence>
<evidence type="ECO:0000313" key="10">
    <source>
        <dbReference type="EMBL" id="RED47034.1"/>
    </source>
</evidence>
<gene>
    <name evidence="10" type="ORF">DFQ10_101813</name>
</gene>
<evidence type="ECO:0000256" key="5">
    <source>
        <dbReference type="ARBA" id="ARBA00023136"/>
    </source>
</evidence>
<feature type="transmembrane region" description="Helical" evidence="7">
    <location>
        <begin position="83"/>
        <end position="102"/>
    </location>
</feature>
<feature type="domain" description="Integral membrane protein YccS N-terminal" evidence="8">
    <location>
        <begin position="86"/>
        <end position="355"/>
    </location>
</feature>
<keyword evidence="4 7" id="KW-1133">Transmembrane helix</keyword>
<evidence type="ECO:0000259" key="8">
    <source>
        <dbReference type="Pfam" id="PF12805"/>
    </source>
</evidence>
<dbReference type="PANTHER" id="PTHR30509">
    <property type="entry name" value="P-HYDROXYBENZOIC ACID EFFLUX PUMP SUBUNIT-RELATED"/>
    <property type="match status" value="1"/>
</dbReference>
<accession>A0A3D9HC35</accession>
<dbReference type="PANTHER" id="PTHR30509:SF9">
    <property type="entry name" value="MULTIDRUG RESISTANCE PROTEIN MDTO"/>
    <property type="match status" value="1"/>
</dbReference>
<feature type="transmembrane region" description="Helical" evidence="7">
    <location>
        <begin position="462"/>
        <end position="479"/>
    </location>
</feature>
<sequence>MYLCFKLKIINLILTFISKHAKELFEFFKSTSFSKAVLIGVAVTTPIILGIVTNQFEVGLALCFGAFWCSPSDVSGRLKHKQVGILFSAILVVVISFIGGYLNISNFLLFPILGFLTFCIAFISIYGFRASLISFSGLLALVLSFAHTSDSLEVYQYAILIGVGGLWYLFLSTLWYYINPKAQTEETLNQTFILTADFLDTRRQLIGEQPDRDVLQTQLMTLQSELTEHHQTLREILILSRKSSGKSNYQSRRLLVFIQLVEILEAAIANPVNYDKMDVLFAQHPEFKIDFQKLISELSLQLRSIAKNINKPKLFRSNNALSDAFKALESDLLKFKNENHLEDYERYLMLQNLLDYQKKQFEKLKKIKWLLGNPQLTSDDYIKNDKLKRFIDSQDYSPKLLLRNLSFRSTIFKHSLRLSIVVMLGYGIGLFFDFQNPYWIILTIIVIMRPSYGLTKTRSQDRMIGTLIGAALASGLVFIVNDPYIYGALGVLSLVVAFSMVQKNYKASATFITLSVIFIYAILEPNILTVIQFRVLDTLIGAALSYMAMRWLLPAWSFMEIGDNIKAALKANTAFFKSISNYYQKKGLVPTSLKVNRKEAFLQMSNLSSAFQRMAQEPESKQNHIDDIYELVVINHSFLASLASLSIYIQNNSTSEASEDFKKISEKINANLDIICSQLKVINFENSKTNDSIFKPEPFNFPIHRITKNVISQSDSENTHKEAHLIWEQLYWLFSLSEKMITLTSKFKIN</sequence>
<proteinExistence type="inferred from homology"/>
<keyword evidence="2" id="KW-1003">Cell membrane</keyword>
<evidence type="ECO:0000256" key="6">
    <source>
        <dbReference type="ARBA" id="ARBA00043993"/>
    </source>
</evidence>
<evidence type="ECO:0000256" key="4">
    <source>
        <dbReference type="ARBA" id="ARBA00022989"/>
    </source>
</evidence>
<comment type="caution">
    <text evidence="10">The sequence shown here is derived from an EMBL/GenBank/DDBJ whole genome shotgun (WGS) entry which is preliminary data.</text>
</comment>
<feature type="transmembrane region" description="Helical" evidence="7">
    <location>
        <begin position="415"/>
        <end position="432"/>
    </location>
</feature>
<reference evidence="10 11" key="1">
    <citation type="submission" date="2018-07" db="EMBL/GenBank/DDBJ databases">
        <title>Genomic Encyclopedia of Type Strains, Phase III (KMG-III): the genomes of soil and plant-associated and newly described type strains.</title>
        <authorList>
            <person name="Whitman W."/>
        </authorList>
    </citation>
    <scope>NUCLEOTIDE SEQUENCE [LARGE SCALE GENOMIC DNA]</scope>
    <source>
        <strain evidence="10 11">CECT 7946</strain>
    </source>
</reference>
<feature type="transmembrane region" description="Helical" evidence="7">
    <location>
        <begin position="32"/>
        <end position="52"/>
    </location>
</feature>
<keyword evidence="3 7" id="KW-0812">Transmembrane</keyword>
<dbReference type="AlphaFoldDB" id="A0A3D9HC35"/>
<feature type="domain" description="Integral membrane bound transporter" evidence="9">
    <location>
        <begin position="425"/>
        <end position="546"/>
    </location>
</feature>
<dbReference type="Proteomes" id="UP000256980">
    <property type="component" value="Unassembled WGS sequence"/>
</dbReference>
<dbReference type="Pfam" id="PF13515">
    <property type="entry name" value="FUSC_2"/>
    <property type="match status" value="1"/>
</dbReference>
<dbReference type="GO" id="GO:0005886">
    <property type="term" value="C:plasma membrane"/>
    <property type="evidence" value="ECO:0007669"/>
    <property type="project" value="UniProtKB-SubCell"/>
</dbReference>
<dbReference type="InterPro" id="IPR032692">
    <property type="entry name" value="YccS_N"/>
</dbReference>
<keyword evidence="5 7" id="KW-0472">Membrane</keyword>
<keyword evidence="11" id="KW-1185">Reference proteome</keyword>
<protein>
    <submittedName>
        <fullName evidence="10">Putative membrane protein YccC</fullName>
    </submittedName>
</protein>
<comment type="similarity">
    <text evidence="6">Belongs to the YccS/YhfK family.</text>
</comment>
<dbReference type="EMBL" id="QRDV01000001">
    <property type="protein sequence ID" value="RED47034.1"/>
    <property type="molecule type" value="Genomic_DNA"/>
</dbReference>
<feature type="transmembrane region" description="Helical" evidence="7">
    <location>
        <begin position="438"/>
        <end position="455"/>
    </location>
</feature>
<evidence type="ECO:0000259" key="9">
    <source>
        <dbReference type="Pfam" id="PF13515"/>
    </source>
</evidence>
<evidence type="ECO:0000313" key="11">
    <source>
        <dbReference type="Proteomes" id="UP000256980"/>
    </source>
</evidence>
<evidence type="ECO:0000256" key="7">
    <source>
        <dbReference type="SAM" id="Phobius"/>
    </source>
</evidence>
<organism evidence="10 11">
    <name type="scientific">Winogradskyella eximia</name>
    <dbReference type="NCBI Taxonomy" id="262006"/>
    <lineage>
        <taxon>Bacteria</taxon>
        <taxon>Pseudomonadati</taxon>
        <taxon>Bacteroidota</taxon>
        <taxon>Flavobacteriia</taxon>
        <taxon>Flavobacteriales</taxon>
        <taxon>Flavobacteriaceae</taxon>
        <taxon>Winogradskyella</taxon>
    </lineage>
</organism>
<feature type="transmembrane region" description="Helical" evidence="7">
    <location>
        <begin position="154"/>
        <end position="178"/>
    </location>
</feature>
<dbReference type="Pfam" id="PF12805">
    <property type="entry name" value="FUSC-like"/>
    <property type="match status" value="1"/>
</dbReference>
<feature type="transmembrane region" description="Helical" evidence="7">
    <location>
        <begin position="108"/>
        <end position="125"/>
    </location>
</feature>
<evidence type="ECO:0000256" key="3">
    <source>
        <dbReference type="ARBA" id="ARBA00022692"/>
    </source>
</evidence>